<evidence type="ECO:0000256" key="3">
    <source>
        <dbReference type="SAM" id="MobiDB-lite"/>
    </source>
</evidence>
<sequence length="206" mass="23611">MLQREANLPPLPAKPSANVFLSPFSYSSHYKIVSNTEVWDLRTFHLLRTVSQLDQCAVKFSSNESAIYAFALEPDAEEDPAFESSFKTLDAYDYSSIATVEVKKNIYDLSLNRYDTILGVVENTGVYDGVDESTVRLYDVGRRRDDDDDVQEDEDDEEEIENTDDSSRSNSDEDDDPNGKNHVKQRCGWLIFGRVTEWNFTRYCVK</sequence>
<protein>
    <submittedName>
        <fullName evidence="5">DDB1- and CUL4-associated factor 1-like</fullName>
    </submittedName>
</protein>
<evidence type="ECO:0000313" key="4">
    <source>
        <dbReference type="Proteomes" id="UP000079169"/>
    </source>
</evidence>
<organism evidence="4 5">
    <name type="scientific">Diaphorina citri</name>
    <name type="common">Asian citrus psyllid</name>
    <dbReference type="NCBI Taxonomy" id="121845"/>
    <lineage>
        <taxon>Eukaryota</taxon>
        <taxon>Metazoa</taxon>
        <taxon>Ecdysozoa</taxon>
        <taxon>Arthropoda</taxon>
        <taxon>Hexapoda</taxon>
        <taxon>Insecta</taxon>
        <taxon>Pterygota</taxon>
        <taxon>Neoptera</taxon>
        <taxon>Paraneoptera</taxon>
        <taxon>Hemiptera</taxon>
        <taxon>Sternorrhyncha</taxon>
        <taxon>Psylloidea</taxon>
        <taxon>Psyllidae</taxon>
        <taxon>Diaphorininae</taxon>
        <taxon>Diaphorina</taxon>
    </lineage>
</organism>
<feature type="compositionally biased region" description="Acidic residues" evidence="3">
    <location>
        <begin position="146"/>
        <end position="164"/>
    </location>
</feature>
<feature type="region of interest" description="Disordered" evidence="3">
    <location>
        <begin position="141"/>
        <end position="183"/>
    </location>
</feature>
<dbReference type="InterPro" id="IPR015943">
    <property type="entry name" value="WD40/YVTN_repeat-like_dom_sf"/>
</dbReference>
<keyword evidence="4" id="KW-1185">Reference proteome</keyword>
<keyword evidence="2" id="KW-0539">Nucleus</keyword>
<dbReference type="AlphaFoldDB" id="A0A1S3D2Y2"/>
<name>A0A1S3D2Y2_DIACI</name>
<dbReference type="GeneID" id="103510426"/>
<evidence type="ECO:0000313" key="5">
    <source>
        <dbReference type="RefSeq" id="XP_008473303.1"/>
    </source>
</evidence>
<evidence type="ECO:0000256" key="2">
    <source>
        <dbReference type="ARBA" id="ARBA00023242"/>
    </source>
</evidence>
<proteinExistence type="predicted"/>
<dbReference type="Gene3D" id="2.130.10.10">
    <property type="entry name" value="YVTN repeat-like/Quinoprotein amine dehydrogenase"/>
    <property type="match status" value="1"/>
</dbReference>
<dbReference type="RefSeq" id="XP_008473303.1">
    <property type="nucleotide sequence ID" value="XM_008475081.1"/>
</dbReference>
<reference evidence="5" key="1">
    <citation type="submission" date="2025-08" db="UniProtKB">
        <authorList>
            <consortium name="RefSeq"/>
        </authorList>
    </citation>
    <scope>IDENTIFICATION</scope>
</reference>
<dbReference type="Proteomes" id="UP000079169">
    <property type="component" value="Unplaced"/>
</dbReference>
<dbReference type="PANTHER" id="PTHR13129:SF4">
    <property type="entry name" value="DDB1- AND CUL4-ASSOCIATED FACTOR 1"/>
    <property type="match status" value="1"/>
</dbReference>
<dbReference type="InterPro" id="IPR033270">
    <property type="entry name" value="VPRBP/DCAF1"/>
</dbReference>
<dbReference type="GO" id="GO:0080008">
    <property type="term" value="C:Cul4-RING E3 ubiquitin ligase complex"/>
    <property type="evidence" value="ECO:0007669"/>
    <property type="project" value="TreeGrafter"/>
</dbReference>
<gene>
    <name evidence="5" type="primary">LOC103510426</name>
</gene>
<dbReference type="PaxDb" id="121845-A0A1S3D2Y2"/>
<comment type="subcellular location">
    <subcellularLocation>
        <location evidence="1">Nucleus</location>
    </subcellularLocation>
</comment>
<dbReference type="PANTHER" id="PTHR13129">
    <property type="entry name" value="VPRBP PROTEIN-RELATED"/>
    <property type="match status" value="1"/>
</dbReference>
<dbReference type="GO" id="GO:0005634">
    <property type="term" value="C:nucleus"/>
    <property type="evidence" value="ECO:0007669"/>
    <property type="project" value="UniProtKB-SubCell"/>
</dbReference>
<dbReference type="GO" id="GO:0016567">
    <property type="term" value="P:protein ubiquitination"/>
    <property type="evidence" value="ECO:0007669"/>
    <property type="project" value="InterPro"/>
</dbReference>
<dbReference type="STRING" id="121845.A0A1S3D2Y2"/>
<dbReference type="KEGG" id="dci:103510426"/>
<evidence type="ECO:0000256" key="1">
    <source>
        <dbReference type="ARBA" id="ARBA00004123"/>
    </source>
</evidence>
<accession>A0A1S3D2Y2</accession>